<evidence type="ECO:0000313" key="6">
    <source>
        <dbReference type="EMBL" id="KAF3858675.1"/>
    </source>
</evidence>
<proteinExistence type="predicted"/>
<dbReference type="GO" id="GO:0005856">
    <property type="term" value="C:cytoskeleton"/>
    <property type="evidence" value="ECO:0007669"/>
    <property type="project" value="TreeGrafter"/>
</dbReference>
<organism evidence="6 7">
    <name type="scientific">Dissostichus mawsoni</name>
    <name type="common">Antarctic cod</name>
    <dbReference type="NCBI Taxonomy" id="36200"/>
    <lineage>
        <taxon>Eukaryota</taxon>
        <taxon>Metazoa</taxon>
        <taxon>Chordata</taxon>
        <taxon>Craniata</taxon>
        <taxon>Vertebrata</taxon>
        <taxon>Euteleostomi</taxon>
        <taxon>Actinopterygii</taxon>
        <taxon>Neopterygii</taxon>
        <taxon>Teleostei</taxon>
        <taxon>Neoteleostei</taxon>
        <taxon>Acanthomorphata</taxon>
        <taxon>Eupercaria</taxon>
        <taxon>Perciformes</taxon>
        <taxon>Notothenioidei</taxon>
        <taxon>Nototheniidae</taxon>
        <taxon>Dissostichus</taxon>
    </lineage>
</organism>
<keyword evidence="7" id="KW-1185">Reference proteome</keyword>
<feature type="region of interest" description="Disordered" evidence="5">
    <location>
        <begin position="486"/>
        <end position="509"/>
    </location>
</feature>
<evidence type="ECO:0008006" key="8">
    <source>
        <dbReference type="Google" id="ProtNLM"/>
    </source>
</evidence>
<gene>
    <name evidence="6" type="ORF">F7725_011876</name>
</gene>
<evidence type="ECO:0000256" key="1">
    <source>
        <dbReference type="ARBA" id="ARBA00022737"/>
    </source>
</evidence>
<dbReference type="GO" id="GO:0005737">
    <property type="term" value="C:cytoplasm"/>
    <property type="evidence" value="ECO:0007669"/>
    <property type="project" value="TreeGrafter"/>
</dbReference>
<evidence type="ECO:0000256" key="3">
    <source>
        <dbReference type="ARBA" id="ARBA00023054"/>
    </source>
</evidence>
<feature type="region of interest" description="Disordered" evidence="5">
    <location>
        <begin position="157"/>
        <end position="191"/>
    </location>
</feature>
<dbReference type="EMBL" id="JAAKFY010000004">
    <property type="protein sequence ID" value="KAF3858675.1"/>
    <property type="molecule type" value="Genomic_DNA"/>
</dbReference>
<dbReference type="Pfam" id="PF12075">
    <property type="entry name" value="KN_motif"/>
    <property type="match status" value="1"/>
</dbReference>
<dbReference type="OrthoDB" id="5406014at2759"/>
<dbReference type="GO" id="GO:0030837">
    <property type="term" value="P:negative regulation of actin filament polymerization"/>
    <property type="evidence" value="ECO:0007669"/>
    <property type="project" value="InterPro"/>
</dbReference>
<dbReference type="AlphaFoldDB" id="A0A7J5ZA78"/>
<feature type="repeat" description="ANK" evidence="4">
    <location>
        <begin position="791"/>
        <end position="816"/>
    </location>
</feature>
<dbReference type="Proteomes" id="UP000518266">
    <property type="component" value="Unassembled WGS sequence"/>
</dbReference>
<evidence type="ECO:0000256" key="5">
    <source>
        <dbReference type="SAM" id="MobiDB-lite"/>
    </source>
</evidence>
<dbReference type="SUPFAM" id="SSF48403">
    <property type="entry name" value="Ankyrin repeat"/>
    <property type="match status" value="1"/>
</dbReference>
<feature type="non-terminal residue" evidence="6">
    <location>
        <position position="1104"/>
    </location>
</feature>
<reference evidence="6 7" key="1">
    <citation type="submission" date="2020-03" db="EMBL/GenBank/DDBJ databases">
        <title>Dissostichus mawsoni Genome sequencing and assembly.</title>
        <authorList>
            <person name="Park H."/>
        </authorList>
    </citation>
    <scope>NUCLEOTIDE SEQUENCE [LARGE SCALE GENOMIC DNA]</scope>
    <source>
        <strain evidence="6">DM0001</strain>
        <tissue evidence="6">Muscle</tissue>
    </source>
</reference>
<keyword evidence="2 4" id="KW-0040">ANK repeat</keyword>
<dbReference type="SMART" id="SM00248">
    <property type="entry name" value="ANK"/>
    <property type="match status" value="4"/>
</dbReference>
<dbReference type="Pfam" id="PF00023">
    <property type="entry name" value="Ank"/>
    <property type="match status" value="1"/>
</dbReference>
<dbReference type="InterPro" id="IPR047184">
    <property type="entry name" value="KANK1-4"/>
</dbReference>
<feature type="compositionally biased region" description="Polar residues" evidence="5">
    <location>
        <begin position="615"/>
        <end position="638"/>
    </location>
</feature>
<feature type="compositionally biased region" description="Polar residues" evidence="5">
    <location>
        <begin position="491"/>
        <end position="504"/>
    </location>
</feature>
<keyword evidence="3" id="KW-0175">Coiled coil</keyword>
<dbReference type="PANTHER" id="PTHR24168">
    <property type="entry name" value="KN MOTIF AND ANKYRIN REPEAT DOMAIN-CONTAINING"/>
    <property type="match status" value="1"/>
</dbReference>
<dbReference type="PANTHER" id="PTHR24168:SF24">
    <property type="entry name" value="KN MOTIF AND ANKYRIN REPEAT DOMAIN-CONTAINING PROTEIN 4"/>
    <property type="match status" value="1"/>
</dbReference>
<dbReference type="InterPro" id="IPR021939">
    <property type="entry name" value="KN_motif"/>
</dbReference>
<evidence type="ECO:0000256" key="4">
    <source>
        <dbReference type="PROSITE-ProRule" id="PRU00023"/>
    </source>
</evidence>
<dbReference type="Pfam" id="PF12796">
    <property type="entry name" value="Ank_2"/>
    <property type="match status" value="1"/>
</dbReference>
<feature type="repeat" description="ANK" evidence="4">
    <location>
        <begin position="863"/>
        <end position="895"/>
    </location>
</feature>
<comment type="caution">
    <text evidence="6">The sequence shown here is derived from an EMBL/GenBank/DDBJ whole genome shotgun (WGS) entry which is preliminary data.</text>
</comment>
<dbReference type="InterPro" id="IPR036770">
    <property type="entry name" value="Ankyrin_rpt-contain_sf"/>
</dbReference>
<evidence type="ECO:0000313" key="7">
    <source>
        <dbReference type="Proteomes" id="UP000518266"/>
    </source>
</evidence>
<dbReference type="Gene3D" id="1.25.40.20">
    <property type="entry name" value="Ankyrin repeat-containing domain"/>
    <property type="match status" value="1"/>
</dbReference>
<feature type="region of interest" description="Disordered" evidence="5">
    <location>
        <begin position="259"/>
        <end position="297"/>
    </location>
</feature>
<name>A0A7J5ZA78_DISMA</name>
<dbReference type="PROSITE" id="PS50297">
    <property type="entry name" value="ANK_REP_REGION"/>
    <property type="match status" value="3"/>
</dbReference>
<feature type="compositionally biased region" description="Basic and acidic residues" evidence="5">
    <location>
        <begin position="651"/>
        <end position="663"/>
    </location>
</feature>
<feature type="region of interest" description="Disordered" evidence="5">
    <location>
        <begin position="611"/>
        <end position="714"/>
    </location>
</feature>
<sequence>MLSWHDGFAPKEDVLWVESGSMKNESPWQLFHPMSFGSTYHTTGLKCHNVTVTLLLLDKDQESSTDIVWGCGSVAVVPQEDIELPQGLVVRRGGGGHGRREVPKVQPDNVAATTANKKVMEGQNVETPYGFQLDLDFLKYVDDIEKGNTIKRVPIQRRSKGPRASTLPRHLNPSGCGYRPSPWGSTGALGPRSRLSDAHHYGYNSLANDQRSQLSPTGLRSLAEMEARIKEFDEQPLGEHIRPHLLRASSMPLTVLLRQGSESTDEPGSLRSSRDHLGERNPSCEDVLYSSDSPRPQDCSGLLRRLTEALERVGELEMEVRVVPELRAHICILQEERERLRLGLKPQIQTPPMNGTTDRNTSSNYGIMDIKRPRHESHVMFPRNHQISREDSNPMHEWRTSTDLDELLTVTSLQAKVAMLEQKLHETGLELHRALGLLKEQQEESRRKDEKMENLIRNPAVKGAVEQDGDETVVKSLEPYIKVSSPDARTVSANGQKSQQQNLAVSVKPDDSSEETAVVAHHIKKLKRLLHKQWECLCAEHKSGREGKPLQHPDPKVNALQQEMMGLVDILTSYYTQHGRSGEESIQHGASKSPMWTDGCALMSKSLHSVGVNDGPQNGNLVGQDCVNQSTQNQSSIRPTEMAVPQEEADPELRLSEGLRHTSPDGQMIPGGAGSERTDGGVASVEAEKTAKTKPPGEQMEGKSGSQTSTGGRETVNADFLAACQFLKDHMDNMDNPNEDMRKALVVLFQHWFSAAAEEASVCSMVAEYLREVKRVTPSLLPFLINMADDNGNTALHYSVSHCNYSIVSLILDTGVGDLSIQNNAGYTAVMLASLTAPDGPGGMEVVRKLMELSNINIRSSQTGQTALHLAVRHGRVVMVRLLLSCGADTNLQDREGATALMFASERGHNHIARLLLERSQCDLTLTDKWQGDELRAGAAPCSHHVDSWRVRVVVHVVSHAVRPPDVDLVLLALAGGLATLLSPPGVVVITIAVAVEWEPSAFDSCDDKGLRVERGVKGSGPPEGAVVRWGVASACDTPPEGGGKSSTSVALVPGVNPVGGEDAGQRAEAPDRWSVSPQRVISLGYTTVLPAACTHSRKRSGLL</sequence>
<feature type="repeat" description="ANK" evidence="4">
    <location>
        <begin position="896"/>
        <end position="920"/>
    </location>
</feature>
<feature type="compositionally biased region" description="Basic and acidic residues" evidence="5">
    <location>
        <begin position="272"/>
        <end position="283"/>
    </location>
</feature>
<keyword evidence="1" id="KW-0677">Repeat</keyword>
<accession>A0A7J5ZA78</accession>
<dbReference type="PROSITE" id="PS50088">
    <property type="entry name" value="ANK_REPEAT"/>
    <property type="match status" value="3"/>
</dbReference>
<evidence type="ECO:0000256" key="2">
    <source>
        <dbReference type="ARBA" id="ARBA00023043"/>
    </source>
</evidence>
<dbReference type="InterPro" id="IPR002110">
    <property type="entry name" value="Ankyrin_rpt"/>
</dbReference>
<protein>
    <recommendedName>
        <fullName evidence="8">KN motif and ankyrin repeat domain-containing protein 4</fullName>
    </recommendedName>
</protein>